<evidence type="ECO:0000256" key="4">
    <source>
        <dbReference type="ARBA" id="ARBA00022840"/>
    </source>
</evidence>
<dbReference type="InterPro" id="IPR027417">
    <property type="entry name" value="P-loop_NTPase"/>
</dbReference>
<comment type="caution">
    <text evidence="8">The sequence shown here is derived from an EMBL/GenBank/DDBJ whole genome shotgun (WGS) entry which is preliminary data.</text>
</comment>
<dbReference type="AlphaFoldDB" id="A0A4V2PAV0"/>
<dbReference type="InterPro" id="IPR017871">
    <property type="entry name" value="ABC_transporter-like_CS"/>
</dbReference>
<dbReference type="NCBIfam" id="TIGR02315">
    <property type="entry name" value="ABC_phnC"/>
    <property type="match status" value="1"/>
</dbReference>
<reference evidence="8 9" key="1">
    <citation type="submission" date="2019-03" db="EMBL/GenBank/DDBJ databases">
        <title>Genomic Encyclopedia of Type Strains, Phase IV (KMG-IV): sequencing the most valuable type-strain genomes for metagenomic binning, comparative biology and taxonomic classification.</title>
        <authorList>
            <person name="Goeker M."/>
        </authorList>
    </citation>
    <scope>NUCLEOTIDE SEQUENCE [LARGE SCALE GENOMIC DNA]</scope>
    <source>
        <strain evidence="8 9">DSM 44684</strain>
    </source>
</reference>
<dbReference type="Proteomes" id="UP000294856">
    <property type="component" value="Unassembled WGS sequence"/>
</dbReference>
<dbReference type="PANTHER" id="PTHR43166:SF6">
    <property type="entry name" value="PHOSPHONATES IMPORT ATP-BINDING PROTEIN PHNC"/>
    <property type="match status" value="1"/>
</dbReference>
<dbReference type="Pfam" id="PF00005">
    <property type="entry name" value="ABC_tran"/>
    <property type="match status" value="1"/>
</dbReference>
<dbReference type="Gene3D" id="3.40.50.300">
    <property type="entry name" value="P-loop containing nucleotide triphosphate hydrolases"/>
    <property type="match status" value="1"/>
</dbReference>
<dbReference type="InterPro" id="IPR003439">
    <property type="entry name" value="ABC_transporter-like_ATP-bd"/>
</dbReference>
<dbReference type="GO" id="GO:0005524">
    <property type="term" value="F:ATP binding"/>
    <property type="evidence" value="ECO:0007669"/>
    <property type="project" value="UniProtKB-KW"/>
</dbReference>
<evidence type="ECO:0000256" key="2">
    <source>
        <dbReference type="ARBA" id="ARBA00022475"/>
    </source>
</evidence>
<dbReference type="PANTHER" id="PTHR43166">
    <property type="entry name" value="AMINO ACID IMPORT ATP-BINDING PROTEIN"/>
    <property type="match status" value="1"/>
</dbReference>
<keyword evidence="9" id="KW-1185">Reference proteome</keyword>
<evidence type="ECO:0000313" key="8">
    <source>
        <dbReference type="EMBL" id="TCJ94945.1"/>
    </source>
</evidence>
<evidence type="ECO:0000256" key="5">
    <source>
        <dbReference type="ARBA" id="ARBA00022967"/>
    </source>
</evidence>
<evidence type="ECO:0000256" key="1">
    <source>
        <dbReference type="ARBA" id="ARBA00022448"/>
    </source>
</evidence>
<evidence type="ECO:0000313" key="9">
    <source>
        <dbReference type="Proteomes" id="UP000294856"/>
    </source>
</evidence>
<dbReference type="PROSITE" id="PS00211">
    <property type="entry name" value="ABC_TRANSPORTER_1"/>
    <property type="match status" value="1"/>
</dbReference>
<evidence type="ECO:0000259" key="7">
    <source>
        <dbReference type="PROSITE" id="PS50893"/>
    </source>
</evidence>
<evidence type="ECO:0000256" key="6">
    <source>
        <dbReference type="ARBA" id="ARBA00023136"/>
    </source>
</evidence>
<dbReference type="InterPro" id="IPR050086">
    <property type="entry name" value="MetN_ABC_transporter-like"/>
</dbReference>
<dbReference type="InterPro" id="IPR003593">
    <property type="entry name" value="AAA+_ATPase"/>
</dbReference>
<dbReference type="GO" id="GO:0016020">
    <property type="term" value="C:membrane"/>
    <property type="evidence" value="ECO:0007669"/>
    <property type="project" value="InterPro"/>
</dbReference>
<keyword evidence="6" id="KW-0472">Membrane</keyword>
<evidence type="ECO:0000256" key="3">
    <source>
        <dbReference type="ARBA" id="ARBA00022741"/>
    </source>
</evidence>
<dbReference type="PROSITE" id="PS50893">
    <property type="entry name" value="ABC_TRANSPORTER_2"/>
    <property type="match status" value="1"/>
</dbReference>
<organism evidence="8 9">
    <name type="scientific">Nocardia alba</name>
    <dbReference type="NCBI Taxonomy" id="225051"/>
    <lineage>
        <taxon>Bacteria</taxon>
        <taxon>Bacillati</taxon>
        <taxon>Actinomycetota</taxon>
        <taxon>Actinomycetes</taxon>
        <taxon>Mycobacteriales</taxon>
        <taxon>Nocardiaceae</taxon>
        <taxon>Nocardia</taxon>
    </lineage>
</organism>
<name>A0A4V2PAV0_9NOCA</name>
<dbReference type="SUPFAM" id="SSF52540">
    <property type="entry name" value="P-loop containing nucleoside triphosphate hydrolases"/>
    <property type="match status" value="1"/>
</dbReference>
<gene>
    <name evidence="8" type="ORF">DFR71_3854</name>
</gene>
<dbReference type="GO" id="GO:0016887">
    <property type="term" value="F:ATP hydrolysis activity"/>
    <property type="evidence" value="ECO:0007669"/>
    <property type="project" value="InterPro"/>
</dbReference>
<protein>
    <submittedName>
        <fullName evidence="8">Phosphonate transport system ATP-binding protein</fullName>
    </submittedName>
</protein>
<keyword evidence="3" id="KW-0547">Nucleotide-binding</keyword>
<dbReference type="OrthoDB" id="3190580at2"/>
<proteinExistence type="predicted"/>
<keyword evidence="4 8" id="KW-0067">ATP-binding</keyword>
<dbReference type="GO" id="GO:0015416">
    <property type="term" value="F:ABC-type phosphonate transporter activity"/>
    <property type="evidence" value="ECO:0007669"/>
    <property type="project" value="InterPro"/>
</dbReference>
<accession>A0A4V2PAV0</accession>
<keyword evidence="5" id="KW-1278">Translocase</keyword>
<dbReference type="EMBL" id="SMFR01000003">
    <property type="protein sequence ID" value="TCJ94945.1"/>
    <property type="molecule type" value="Genomic_DNA"/>
</dbReference>
<keyword evidence="2" id="KW-1003">Cell membrane</keyword>
<dbReference type="InterPro" id="IPR012693">
    <property type="entry name" value="ABC_transpr_PhnC"/>
</dbReference>
<dbReference type="SMART" id="SM00382">
    <property type="entry name" value="AAA"/>
    <property type="match status" value="1"/>
</dbReference>
<sequence length="284" mass="30727">MRGHGLREVQGLTAVTTAEPERVVAGDDLVITASNVTKRFGSTLALDDVSLDVRRSELLVLLGLSGSGKSTLLRCFNGLQPVSSGTVEVGGTRVDRATGAQLRALRRNVGFVFQDFNLVGRLSCLENVLIGGLAHLRLPRYGALTYPARMRAEALGHLDRVGLADFADRRADTLSGGQQQRVAIARTLMQKPGLVLADEPVASLDPENAAIVMDLLFRVCIEEKLTVVCTLHQVDLALGWAHRIVGLRNGRKVLDRPAVGMTRDDVMSVYQRVDPTVLSMPEPS</sequence>
<dbReference type="STRING" id="1210063.GCA_001612665_03512"/>
<keyword evidence="1" id="KW-0813">Transport</keyword>
<feature type="domain" description="ABC transporter" evidence="7">
    <location>
        <begin position="31"/>
        <end position="274"/>
    </location>
</feature>